<evidence type="ECO:0000256" key="2">
    <source>
        <dbReference type="ARBA" id="ARBA00023125"/>
    </source>
</evidence>
<dbReference type="PRINTS" id="PR00455">
    <property type="entry name" value="HTHTETR"/>
</dbReference>
<evidence type="ECO:0000256" key="3">
    <source>
        <dbReference type="ARBA" id="ARBA00023163"/>
    </source>
</evidence>
<dbReference type="SUPFAM" id="SSF46689">
    <property type="entry name" value="Homeodomain-like"/>
    <property type="match status" value="1"/>
</dbReference>
<dbReference type="GO" id="GO:0003700">
    <property type="term" value="F:DNA-binding transcription factor activity"/>
    <property type="evidence" value="ECO:0007669"/>
    <property type="project" value="TreeGrafter"/>
</dbReference>
<keyword evidence="7" id="KW-1185">Reference proteome</keyword>
<dbReference type="PANTHER" id="PTHR30055:SF234">
    <property type="entry name" value="HTH-TYPE TRANSCRIPTIONAL REGULATOR BETI"/>
    <property type="match status" value="1"/>
</dbReference>
<evidence type="ECO:0000256" key="4">
    <source>
        <dbReference type="PROSITE-ProRule" id="PRU00335"/>
    </source>
</evidence>
<dbReference type="RefSeq" id="WP_175494469.1">
    <property type="nucleotide sequence ID" value="NZ_FNPZ01000006.1"/>
</dbReference>
<evidence type="ECO:0000256" key="1">
    <source>
        <dbReference type="ARBA" id="ARBA00023015"/>
    </source>
</evidence>
<proteinExistence type="predicted"/>
<dbReference type="PANTHER" id="PTHR30055">
    <property type="entry name" value="HTH-TYPE TRANSCRIPTIONAL REGULATOR RUTR"/>
    <property type="match status" value="1"/>
</dbReference>
<dbReference type="InterPro" id="IPR009057">
    <property type="entry name" value="Homeodomain-like_sf"/>
</dbReference>
<dbReference type="STRING" id="381665.SAMN05216554_4291"/>
<dbReference type="InterPro" id="IPR050109">
    <property type="entry name" value="HTH-type_TetR-like_transc_reg"/>
</dbReference>
<dbReference type="AlphaFoldDB" id="A0A1H3TLI7"/>
<dbReference type="InterPro" id="IPR001647">
    <property type="entry name" value="HTH_TetR"/>
</dbReference>
<evidence type="ECO:0000313" key="7">
    <source>
        <dbReference type="Proteomes" id="UP000198891"/>
    </source>
</evidence>
<feature type="DNA-binding region" description="H-T-H motif" evidence="4">
    <location>
        <begin position="42"/>
        <end position="61"/>
    </location>
</feature>
<dbReference type="GO" id="GO:0000976">
    <property type="term" value="F:transcription cis-regulatory region binding"/>
    <property type="evidence" value="ECO:0007669"/>
    <property type="project" value="TreeGrafter"/>
</dbReference>
<dbReference type="Pfam" id="PF17754">
    <property type="entry name" value="TetR_C_14"/>
    <property type="match status" value="1"/>
</dbReference>
<organism evidence="6 7">
    <name type="scientific">Herbiconiux ginsengi</name>
    <dbReference type="NCBI Taxonomy" id="381665"/>
    <lineage>
        <taxon>Bacteria</taxon>
        <taxon>Bacillati</taxon>
        <taxon>Actinomycetota</taxon>
        <taxon>Actinomycetes</taxon>
        <taxon>Micrococcales</taxon>
        <taxon>Microbacteriaceae</taxon>
        <taxon>Herbiconiux</taxon>
    </lineage>
</organism>
<protein>
    <submittedName>
        <fullName evidence="6">Transcriptional regulator, TetR family</fullName>
    </submittedName>
</protein>
<evidence type="ECO:0000313" key="6">
    <source>
        <dbReference type="EMBL" id="SDZ50681.1"/>
    </source>
</evidence>
<keyword evidence="1" id="KW-0805">Transcription regulation</keyword>
<dbReference type="PROSITE" id="PS50977">
    <property type="entry name" value="HTH_TETR_2"/>
    <property type="match status" value="1"/>
</dbReference>
<evidence type="ECO:0000259" key="5">
    <source>
        <dbReference type="PROSITE" id="PS50977"/>
    </source>
</evidence>
<dbReference type="Proteomes" id="UP000198891">
    <property type="component" value="Unassembled WGS sequence"/>
</dbReference>
<gene>
    <name evidence="6" type="ORF">SAMN05216554_4291</name>
</gene>
<keyword evidence="2 4" id="KW-0238">DNA-binding</keyword>
<dbReference type="Pfam" id="PF00440">
    <property type="entry name" value="TetR_N"/>
    <property type="match status" value="1"/>
</dbReference>
<accession>A0A1H3TLI7</accession>
<feature type="domain" description="HTH tetR-type" evidence="5">
    <location>
        <begin position="19"/>
        <end position="79"/>
    </location>
</feature>
<dbReference type="InterPro" id="IPR041347">
    <property type="entry name" value="MftR_C"/>
</dbReference>
<name>A0A1H3TLI7_9MICO</name>
<reference evidence="6 7" key="1">
    <citation type="submission" date="2016-10" db="EMBL/GenBank/DDBJ databases">
        <authorList>
            <person name="de Groot N.N."/>
        </authorList>
    </citation>
    <scope>NUCLEOTIDE SEQUENCE [LARGE SCALE GENOMIC DNA]</scope>
    <source>
        <strain evidence="6 7">CGMCC 4.3491</strain>
    </source>
</reference>
<dbReference type="Gene3D" id="1.10.357.10">
    <property type="entry name" value="Tetracycline Repressor, domain 2"/>
    <property type="match status" value="1"/>
</dbReference>
<sequence length="239" mass="25928">MTPIRVTTPGGSASPGDSEDLNSRLRIGALHLFETRGFDTTTAEDIAQSAGISRRTFFRYFPVREDVLFSDHAVYLLRVEQRLRAARGEPIRVAGVALDPLVDGLVADADFVTRRAVVIRENVALRDREVLWLREYQQLLGGFLAEQDLGARSAIFAQIVAAALLAALSQVIDRWLAAPGSEDPRALLAELVDEIAESMGESGLRGRGPGAAHPERTGVVVINSRLSADEIAHLIEGAH</sequence>
<keyword evidence="3" id="KW-0804">Transcription</keyword>
<dbReference type="EMBL" id="FNPZ01000006">
    <property type="protein sequence ID" value="SDZ50681.1"/>
    <property type="molecule type" value="Genomic_DNA"/>
</dbReference>